<evidence type="ECO:0000259" key="10">
    <source>
        <dbReference type="Pfam" id="PF07885"/>
    </source>
</evidence>
<feature type="transmembrane region" description="Helical" evidence="9">
    <location>
        <begin position="51"/>
        <end position="72"/>
    </location>
</feature>
<dbReference type="PANTHER" id="PTHR11003">
    <property type="entry name" value="POTASSIUM CHANNEL, SUBFAMILY K"/>
    <property type="match status" value="1"/>
</dbReference>
<dbReference type="Proteomes" id="UP000799438">
    <property type="component" value="Unassembled WGS sequence"/>
</dbReference>
<keyword evidence="7" id="KW-0407">Ion channel</keyword>
<protein>
    <recommendedName>
        <fullName evidence="10">Potassium channel domain-containing protein</fullName>
    </recommendedName>
</protein>
<feature type="domain" description="Potassium channel" evidence="10">
    <location>
        <begin position="216"/>
        <end position="287"/>
    </location>
</feature>
<evidence type="ECO:0000256" key="3">
    <source>
        <dbReference type="ARBA" id="ARBA00022692"/>
    </source>
</evidence>
<feature type="compositionally biased region" description="Acidic residues" evidence="8">
    <location>
        <begin position="1"/>
        <end position="10"/>
    </location>
</feature>
<dbReference type="SUPFAM" id="SSF81324">
    <property type="entry name" value="Voltage-gated potassium channels"/>
    <property type="match status" value="2"/>
</dbReference>
<keyword evidence="12" id="KW-1185">Reference proteome</keyword>
<evidence type="ECO:0000256" key="5">
    <source>
        <dbReference type="ARBA" id="ARBA00023065"/>
    </source>
</evidence>
<proteinExistence type="predicted"/>
<dbReference type="GO" id="GO:0030322">
    <property type="term" value="P:stabilization of membrane potential"/>
    <property type="evidence" value="ECO:0007669"/>
    <property type="project" value="TreeGrafter"/>
</dbReference>
<dbReference type="OrthoDB" id="297496at2759"/>
<feature type="transmembrane region" description="Helical" evidence="9">
    <location>
        <begin position="265"/>
        <end position="288"/>
    </location>
</feature>
<dbReference type="GeneID" id="54303493"/>
<evidence type="ECO:0000256" key="7">
    <source>
        <dbReference type="ARBA" id="ARBA00023303"/>
    </source>
</evidence>
<feature type="transmembrane region" description="Helical" evidence="9">
    <location>
        <begin position="421"/>
        <end position="441"/>
    </location>
</feature>
<feature type="transmembrane region" description="Helical" evidence="9">
    <location>
        <begin position="166"/>
        <end position="188"/>
    </location>
</feature>
<dbReference type="GO" id="GO:0015271">
    <property type="term" value="F:outward rectifier potassium channel activity"/>
    <property type="evidence" value="ECO:0007669"/>
    <property type="project" value="TreeGrafter"/>
</dbReference>
<comment type="subcellular location">
    <subcellularLocation>
        <location evidence="1">Membrane</location>
        <topology evidence="1">Multi-pass membrane protein</topology>
    </subcellularLocation>
</comment>
<dbReference type="AlphaFoldDB" id="A0A6A6BST7"/>
<feature type="transmembrane region" description="Helical" evidence="9">
    <location>
        <begin position="92"/>
        <end position="116"/>
    </location>
</feature>
<evidence type="ECO:0000256" key="2">
    <source>
        <dbReference type="ARBA" id="ARBA00022448"/>
    </source>
</evidence>
<dbReference type="Gene3D" id="1.10.287.70">
    <property type="match status" value="2"/>
</dbReference>
<evidence type="ECO:0000256" key="9">
    <source>
        <dbReference type="SAM" id="Phobius"/>
    </source>
</evidence>
<dbReference type="Pfam" id="PF07885">
    <property type="entry name" value="Ion_trans_2"/>
    <property type="match status" value="2"/>
</dbReference>
<feature type="transmembrane region" description="Helical" evidence="9">
    <location>
        <begin position="362"/>
        <end position="383"/>
    </location>
</feature>
<reference evidence="11" key="1">
    <citation type="journal article" date="2020" name="Stud. Mycol.">
        <title>101 Dothideomycetes genomes: a test case for predicting lifestyles and emergence of pathogens.</title>
        <authorList>
            <person name="Haridas S."/>
            <person name="Albert R."/>
            <person name="Binder M."/>
            <person name="Bloem J."/>
            <person name="Labutti K."/>
            <person name="Salamov A."/>
            <person name="Andreopoulos B."/>
            <person name="Baker S."/>
            <person name="Barry K."/>
            <person name="Bills G."/>
            <person name="Bluhm B."/>
            <person name="Cannon C."/>
            <person name="Castanera R."/>
            <person name="Culley D."/>
            <person name="Daum C."/>
            <person name="Ezra D."/>
            <person name="Gonzalez J."/>
            <person name="Henrissat B."/>
            <person name="Kuo A."/>
            <person name="Liang C."/>
            <person name="Lipzen A."/>
            <person name="Lutzoni F."/>
            <person name="Magnuson J."/>
            <person name="Mondo S."/>
            <person name="Nolan M."/>
            <person name="Ohm R."/>
            <person name="Pangilinan J."/>
            <person name="Park H.-J."/>
            <person name="Ramirez L."/>
            <person name="Alfaro M."/>
            <person name="Sun H."/>
            <person name="Tritt A."/>
            <person name="Yoshinaga Y."/>
            <person name="Zwiers L.-H."/>
            <person name="Turgeon B."/>
            <person name="Goodwin S."/>
            <person name="Spatafora J."/>
            <person name="Crous P."/>
            <person name="Grigoriev I."/>
        </authorList>
    </citation>
    <scope>NUCLEOTIDE SEQUENCE</scope>
    <source>
        <strain evidence="11">CBS 121167</strain>
    </source>
</reference>
<evidence type="ECO:0000256" key="8">
    <source>
        <dbReference type="SAM" id="MobiDB-lite"/>
    </source>
</evidence>
<dbReference type="RefSeq" id="XP_033402034.1">
    <property type="nucleotide sequence ID" value="XM_033545987.1"/>
</dbReference>
<feature type="region of interest" description="Disordered" evidence="8">
    <location>
        <begin position="670"/>
        <end position="704"/>
    </location>
</feature>
<feature type="region of interest" description="Disordered" evidence="8">
    <location>
        <begin position="486"/>
        <end position="517"/>
    </location>
</feature>
<keyword evidence="3 9" id="KW-0812">Transmembrane</keyword>
<evidence type="ECO:0000313" key="12">
    <source>
        <dbReference type="Proteomes" id="UP000799438"/>
    </source>
</evidence>
<keyword evidence="5" id="KW-0406">Ion transport</keyword>
<dbReference type="GO" id="GO:0022841">
    <property type="term" value="F:potassium ion leak channel activity"/>
    <property type="evidence" value="ECO:0007669"/>
    <property type="project" value="TreeGrafter"/>
</dbReference>
<evidence type="ECO:0000256" key="4">
    <source>
        <dbReference type="ARBA" id="ARBA00022989"/>
    </source>
</evidence>
<gene>
    <name evidence="11" type="ORF">K452DRAFT_355732</name>
</gene>
<feature type="domain" description="Potassium channel" evidence="10">
    <location>
        <begin position="370"/>
        <end position="445"/>
    </location>
</feature>
<keyword evidence="6 9" id="KW-0472">Membrane</keyword>
<feature type="transmembrane region" description="Helical" evidence="9">
    <location>
        <begin position="389"/>
        <end position="409"/>
    </location>
</feature>
<dbReference type="PANTHER" id="PTHR11003:SF301">
    <property type="entry name" value="POTASSIUM CHANNEL PROTEIN"/>
    <property type="match status" value="1"/>
</dbReference>
<evidence type="ECO:0000256" key="1">
    <source>
        <dbReference type="ARBA" id="ARBA00004141"/>
    </source>
</evidence>
<keyword evidence="4 9" id="KW-1133">Transmembrane helix</keyword>
<feature type="region of interest" description="Disordered" evidence="8">
    <location>
        <begin position="1"/>
        <end position="30"/>
    </location>
</feature>
<accession>A0A6A6BST7</accession>
<evidence type="ECO:0000313" key="11">
    <source>
        <dbReference type="EMBL" id="KAF2146325.1"/>
    </source>
</evidence>
<dbReference type="InterPro" id="IPR013099">
    <property type="entry name" value="K_chnl_dom"/>
</dbReference>
<feature type="compositionally biased region" description="Basic and acidic residues" evidence="8">
    <location>
        <begin position="504"/>
        <end position="517"/>
    </location>
</feature>
<keyword evidence="2" id="KW-0813">Transport</keyword>
<sequence>MNDPGVDEPIGEAAQDIESSPYDSIGKQEREEEQDFLDPSRWWFASTACPLIAGTFGPLANAFSICALVVKWRVYIPPGKDETMGNFIEDPPWLVAVNAVSLGCALIANLSLLLNMARRLPFHIAQPITISGFSLAAFLLIILVSIASSKIFRIQPGDAHALTQAFYYAIIAATLYCLIAMLLLLTVFGAWRKHYAKEFRLTVPQRTLMLQTISFMVYLLLGGLVYSKIEGWNFLDAVYWADYTLLTVGLGSDFPPTTHLGRSLLFPYAFGGIVMVGLVIGSIRSLVLERGKVKLEARMTEVKREKVLSTIDSENCTIRVGFFHRVKFSQSGLSEIEKREQEFNIMRKIQESAEKRRRYTSLGLSIVAAALLWFVGAVVFHASEGSHHGWSYFDALYFSYTSLLTIGYGDYYPASNSGKPFFVFWSLLAVPTLTILISNMGDTVVKSFSDFTIWVGSLTVLPGETGIKTTLKRSLVKLNPATHYKGESSGIHTEKPPGLLPRGGKGDEGKSHPEDKKGYIERMAMDRLTRHIEEEELDEASEANEHGDSLERDTHFYHFVLASELRRVMRDVLESPPKQYTYSEWAYYLKLIGQDEMDPNRHRKAPIKVDRQNHAHPDLGGAGGKVDDEGYLYKWSWLGIRSPLMGSKSEAEWILEKLSATLELELSKMRASKVRTQRQPPPISMADLRKRKLDLGGSSASSGS</sequence>
<evidence type="ECO:0000256" key="6">
    <source>
        <dbReference type="ARBA" id="ARBA00023136"/>
    </source>
</evidence>
<dbReference type="EMBL" id="ML995476">
    <property type="protein sequence ID" value="KAF2146325.1"/>
    <property type="molecule type" value="Genomic_DNA"/>
</dbReference>
<dbReference type="InterPro" id="IPR003280">
    <property type="entry name" value="2pore_dom_K_chnl"/>
</dbReference>
<feature type="transmembrane region" description="Helical" evidence="9">
    <location>
        <begin position="128"/>
        <end position="146"/>
    </location>
</feature>
<dbReference type="GO" id="GO:0005886">
    <property type="term" value="C:plasma membrane"/>
    <property type="evidence" value="ECO:0007669"/>
    <property type="project" value="TreeGrafter"/>
</dbReference>
<name>A0A6A6BST7_9PEZI</name>
<organism evidence="11 12">
    <name type="scientific">Aplosporella prunicola CBS 121167</name>
    <dbReference type="NCBI Taxonomy" id="1176127"/>
    <lineage>
        <taxon>Eukaryota</taxon>
        <taxon>Fungi</taxon>
        <taxon>Dikarya</taxon>
        <taxon>Ascomycota</taxon>
        <taxon>Pezizomycotina</taxon>
        <taxon>Dothideomycetes</taxon>
        <taxon>Dothideomycetes incertae sedis</taxon>
        <taxon>Botryosphaeriales</taxon>
        <taxon>Aplosporellaceae</taxon>
        <taxon>Aplosporella</taxon>
    </lineage>
</organism>
<feature type="transmembrane region" description="Helical" evidence="9">
    <location>
        <begin position="208"/>
        <end position="226"/>
    </location>
</feature>